<dbReference type="Proteomes" id="UP000008075">
    <property type="component" value="Chromosome"/>
</dbReference>
<evidence type="ECO:0000313" key="2">
    <source>
        <dbReference type="Proteomes" id="UP000008075"/>
    </source>
</evidence>
<dbReference type="STRING" id="406817.XNC1_3835"/>
<protein>
    <submittedName>
        <fullName evidence="1">Uncharacterized protein</fullName>
    </submittedName>
</protein>
<dbReference type="AlphaFoldDB" id="D3VBM7"/>
<dbReference type="RefSeq" id="WP_010845597.1">
    <property type="nucleotide sequence ID" value="NC_014228.1"/>
</dbReference>
<dbReference type="GeneID" id="94018878"/>
<proteinExistence type="predicted"/>
<accession>D3VBM7</accession>
<sequence length="47" mass="5563">MKKRSDTPYIAARIGRQFMAVFAKLNKILPLIVRLIRNKQNKKLQNH</sequence>
<dbReference type="HOGENOM" id="CLU_3174926_0_0_6"/>
<gene>
    <name evidence="1" type="ordered locus">XNC1_3835</name>
</gene>
<dbReference type="EMBL" id="FN667742">
    <property type="protein sequence ID" value="CBJ91866.1"/>
    <property type="molecule type" value="Genomic_DNA"/>
</dbReference>
<reference evidence="1 2" key="1">
    <citation type="journal article" date="2011" name="PLoS ONE">
        <title>The entomopathogenic bacterial endosymbionts xenorhabdus and photorhabdus: convergent lifestyles from divergent genomes.</title>
        <authorList>
            <person name="Chaston J.M."/>
            <person name="Suen G."/>
            <person name="Tucker S.L."/>
            <person name="Andersen A.W."/>
            <person name="Bhasin A."/>
            <person name="Bode E."/>
            <person name="Bode H.B."/>
            <person name="Brachmann A.O."/>
            <person name="Cowles C.E."/>
            <person name="Cowles K.N."/>
            <person name="Darby C."/>
            <person name="de Leon L."/>
            <person name="Drace K."/>
            <person name="Du Z."/>
            <person name="Givaudan A."/>
            <person name="Herbert Tran E.E."/>
            <person name="Jewell K.A."/>
            <person name="Knack J.J."/>
            <person name="Krasomil-Osterfeld K.C."/>
            <person name="Kukor R."/>
            <person name="Lanois A."/>
            <person name="Latreille P."/>
            <person name="Leimgruber N.K."/>
            <person name="Lipke C.M."/>
            <person name="Liu R."/>
            <person name="Lu X."/>
            <person name="Martens E.C."/>
            <person name="Marri P.R."/>
            <person name="Medigue C."/>
            <person name="Menard M.L."/>
            <person name="Miller N.M."/>
            <person name="Morales-Soto N."/>
            <person name="Norton S."/>
            <person name="Ogier J.C."/>
            <person name="Orchard S.S."/>
            <person name="Park D."/>
            <person name="Park Y."/>
            <person name="Qurollo B.A."/>
            <person name="Sugar D.R."/>
            <person name="Richards G.R."/>
            <person name="Rouy Z."/>
            <person name="Slominski B."/>
            <person name="Slominski K."/>
            <person name="Snyder H."/>
            <person name="Tjaden B.C."/>
            <person name="van der Hoeven R."/>
            <person name="Welch R.D."/>
            <person name="Wheeler C."/>
            <person name="Xiang B."/>
            <person name="Barbazuk B."/>
            <person name="Gaudriault S."/>
            <person name="Goodner B."/>
            <person name="Slater S.C."/>
            <person name="Forst S."/>
            <person name="Goldman B.S."/>
            <person name="Goodrich-Blair H."/>
        </authorList>
    </citation>
    <scope>NUCLEOTIDE SEQUENCE [LARGE SCALE GENOMIC DNA]</scope>
    <source>
        <strain evidence="2">ATCC 19061 / DSM 3370 / CCUG 14189 / LMG 1036 / NCIMB 9965 / AN6</strain>
    </source>
</reference>
<keyword evidence="2" id="KW-1185">Reference proteome</keyword>
<organism evidence="1 2">
    <name type="scientific">Xenorhabdus nematophila (strain ATCC 19061 / DSM 3370 / CCUG 14189 / LMG 1036 / NCIMB 9965 / AN6)</name>
    <dbReference type="NCBI Taxonomy" id="406817"/>
    <lineage>
        <taxon>Bacteria</taxon>
        <taxon>Pseudomonadati</taxon>
        <taxon>Pseudomonadota</taxon>
        <taxon>Gammaproteobacteria</taxon>
        <taxon>Enterobacterales</taxon>
        <taxon>Morganellaceae</taxon>
        <taxon>Xenorhabdus</taxon>
    </lineage>
</organism>
<dbReference type="KEGG" id="xne:XNC1_3835"/>
<name>D3VBM7_XENNA</name>
<evidence type="ECO:0000313" key="1">
    <source>
        <dbReference type="EMBL" id="CBJ91866.1"/>
    </source>
</evidence>